<dbReference type="SUPFAM" id="SSF56954">
    <property type="entry name" value="Outer membrane efflux proteins (OEP)"/>
    <property type="match status" value="1"/>
</dbReference>
<comment type="caution">
    <text evidence="3">The sequence shown here is derived from an EMBL/GenBank/DDBJ whole genome shotgun (WGS) entry which is preliminary data.</text>
</comment>
<dbReference type="InterPro" id="IPR010131">
    <property type="entry name" value="MdtP/NodT-like"/>
</dbReference>
<evidence type="ECO:0000313" key="4">
    <source>
        <dbReference type="Proteomes" id="UP001549110"/>
    </source>
</evidence>
<keyword evidence="2" id="KW-0472">Membrane</keyword>
<accession>A0ABV2EEQ0</accession>
<dbReference type="PANTHER" id="PTHR30203:SF21">
    <property type="entry name" value="OUTER MEMBRANE COMPONENT OF MULTIDRUG EFFLUX PUMP-RELATED"/>
    <property type="match status" value="1"/>
</dbReference>
<keyword evidence="2" id="KW-0812">Transmembrane</keyword>
<keyword evidence="2 3" id="KW-0449">Lipoprotein</keyword>
<dbReference type="PROSITE" id="PS51257">
    <property type="entry name" value="PROKAR_LIPOPROTEIN"/>
    <property type="match status" value="1"/>
</dbReference>
<dbReference type="PANTHER" id="PTHR30203">
    <property type="entry name" value="OUTER MEMBRANE CATION EFFLUX PROTEIN"/>
    <property type="match status" value="1"/>
</dbReference>
<evidence type="ECO:0000256" key="1">
    <source>
        <dbReference type="ARBA" id="ARBA00007613"/>
    </source>
</evidence>
<evidence type="ECO:0000256" key="2">
    <source>
        <dbReference type="RuleBase" id="RU362097"/>
    </source>
</evidence>
<dbReference type="Proteomes" id="UP001549110">
    <property type="component" value="Unassembled WGS sequence"/>
</dbReference>
<keyword evidence="2" id="KW-1134">Transmembrane beta strand</keyword>
<proteinExistence type="inferred from homology"/>
<reference evidence="3 4" key="1">
    <citation type="submission" date="2024-06" db="EMBL/GenBank/DDBJ databases">
        <title>Genomic Encyclopedia of Type Strains, Phase IV (KMG-IV): sequencing the most valuable type-strain genomes for metagenomic binning, comparative biology and taxonomic classification.</title>
        <authorList>
            <person name="Goeker M."/>
        </authorList>
    </citation>
    <scope>NUCLEOTIDE SEQUENCE [LARGE SCALE GENOMIC DNA]</scope>
    <source>
        <strain evidence="3 4">DSM 17809</strain>
    </source>
</reference>
<sequence>MIRRALVTVLMSATALSACAVGPSYKVPAPVAAGQGAFVSAETAVASADAPPGDWWRLFQDPTIDALVQEALAANKDIAVAAANLARVRAVLSETRSSLLPSTTTSAGAQRVRSQLTPGEFAEMDQYSVGLDVSYEVDLFGRVRRSLEASRADTAAAQAALDVVRVSVAAETARAFADACAANAQIAVAKRSVALQQDTYDLTARQLEVGRGTALDTASAASQLETTKASLPPLEAQRAAALFRLALLLGKAPSEAPAAAADCAAVPQVRRLIPVGDGAGMLARRPDVRQAERELAASTARIGVATAGLYPSVSLGGGISTIAENAGDLGDDYQFSIGPLIRWSFPNILAARARVKQAGASAEGALASFEKANLTALQETETALNAYARELDRRAALKRARDEGEKAAKLARLRLEAGSDSLLNVLVQERNLASLEAQLAQSDAQVTTDQIALFKALGGGWEKAS</sequence>
<dbReference type="NCBIfam" id="TIGR01845">
    <property type="entry name" value="outer_NodT"/>
    <property type="match status" value="1"/>
</dbReference>
<comment type="subcellular location">
    <subcellularLocation>
        <location evidence="2">Cell membrane</location>
        <topology evidence="2">Lipid-anchor</topology>
    </subcellularLocation>
</comment>
<keyword evidence="2" id="KW-0732">Signal</keyword>
<keyword evidence="2" id="KW-0564">Palmitate</keyword>
<feature type="chain" id="PRO_5044987734" evidence="2">
    <location>
        <begin position="21"/>
        <end position="465"/>
    </location>
</feature>
<feature type="signal peptide" evidence="2">
    <location>
        <begin position="1"/>
        <end position="20"/>
    </location>
</feature>
<dbReference type="InterPro" id="IPR003423">
    <property type="entry name" value="OMP_efflux"/>
</dbReference>
<gene>
    <name evidence="3" type="ORF">ABID41_000603</name>
</gene>
<dbReference type="Gene3D" id="1.20.1600.10">
    <property type="entry name" value="Outer membrane efflux proteins (OEP)"/>
    <property type="match status" value="1"/>
</dbReference>
<organism evidence="3 4">
    <name type="scientific">Phenylobacterium koreense</name>
    <dbReference type="NCBI Taxonomy" id="266125"/>
    <lineage>
        <taxon>Bacteria</taxon>
        <taxon>Pseudomonadati</taxon>
        <taxon>Pseudomonadota</taxon>
        <taxon>Alphaproteobacteria</taxon>
        <taxon>Caulobacterales</taxon>
        <taxon>Caulobacteraceae</taxon>
        <taxon>Phenylobacterium</taxon>
    </lineage>
</organism>
<protein>
    <submittedName>
        <fullName evidence="3">NodT family efflux transporter outer membrane factor (OMF) lipoprotein</fullName>
    </submittedName>
</protein>
<evidence type="ECO:0000313" key="3">
    <source>
        <dbReference type="EMBL" id="MET3525508.1"/>
    </source>
</evidence>
<keyword evidence="4" id="KW-1185">Reference proteome</keyword>
<dbReference type="Gene3D" id="2.20.200.10">
    <property type="entry name" value="Outer membrane efflux proteins (OEP)"/>
    <property type="match status" value="1"/>
</dbReference>
<dbReference type="EMBL" id="JBEPLU010000001">
    <property type="protein sequence ID" value="MET3525508.1"/>
    <property type="molecule type" value="Genomic_DNA"/>
</dbReference>
<dbReference type="Pfam" id="PF02321">
    <property type="entry name" value="OEP"/>
    <property type="match status" value="2"/>
</dbReference>
<comment type="similarity">
    <text evidence="1 2">Belongs to the outer membrane factor (OMF) (TC 1.B.17) family.</text>
</comment>
<name>A0ABV2EEQ0_9CAUL</name>